<dbReference type="PROSITE" id="PS50005">
    <property type="entry name" value="TPR"/>
    <property type="match status" value="1"/>
</dbReference>
<evidence type="ECO:0000313" key="3">
    <source>
        <dbReference type="EMBL" id="CUJ92150.1"/>
    </source>
</evidence>
<reference evidence="4" key="1">
    <citation type="submission" date="2015-09" db="EMBL/GenBank/DDBJ databases">
        <authorList>
            <person name="Rodrigo-Torres Lidia"/>
            <person name="Arahal R.David."/>
        </authorList>
    </citation>
    <scope>NUCLEOTIDE SEQUENCE [LARGE SCALE GENOMIC DNA]</scope>
    <source>
        <strain evidence="4">CECT 7735</strain>
    </source>
</reference>
<dbReference type="InterPro" id="IPR011990">
    <property type="entry name" value="TPR-like_helical_dom_sf"/>
</dbReference>
<feature type="repeat" description="TPR" evidence="1">
    <location>
        <begin position="100"/>
        <end position="133"/>
    </location>
</feature>
<gene>
    <name evidence="3" type="ORF">PH7735_01452</name>
</gene>
<accession>A0A0P1I611</accession>
<organism evidence="3 4">
    <name type="scientific">Shimia thalassica</name>
    <dbReference type="NCBI Taxonomy" id="1715693"/>
    <lineage>
        <taxon>Bacteria</taxon>
        <taxon>Pseudomonadati</taxon>
        <taxon>Pseudomonadota</taxon>
        <taxon>Alphaproteobacteria</taxon>
        <taxon>Rhodobacterales</taxon>
        <taxon>Roseobacteraceae</taxon>
    </lineage>
</organism>
<dbReference type="STRING" id="1715693.PH7735_01452"/>
<dbReference type="Proteomes" id="UP000051870">
    <property type="component" value="Unassembled WGS sequence"/>
</dbReference>
<dbReference type="Gene3D" id="1.25.40.10">
    <property type="entry name" value="Tetratricopeptide repeat domain"/>
    <property type="match status" value="1"/>
</dbReference>
<evidence type="ECO:0000256" key="2">
    <source>
        <dbReference type="SAM" id="SignalP"/>
    </source>
</evidence>
<dbReference type="Pfam" id="PF13432">
    <property type="entry name" value="TPR_16"/>
    <property type="match status" value="1"/>
</dbReference>
<proteinExistence type="predicted"/>
<feature type="signal peptide" evidence="2">
    <location>
        <begin position="1"/>
        <end position="29"/>
    </location>
</feature>
<keyword evidence="1" id="KW-0802">TPR repeat</keyword>
<dbReference type="InterPro" id="IPR019734">
    <property type="entry name" value="TPR_rpt"/>
</dbReference>
<dbReference type="SUPFAM" id="SSF48452">
    <property type="entry name" value="TPR-like"/>
    <property type="match status" value="1"/>
</dbReference>
<dbReference type="Pfam" id="PF14559">
    <property type="entry name" value="TPR_19"/>
    <property type="match status" value="1"/>
</dbReference>
<dbReference type="EMBL" id="CYTW01000001">
    <property type="protein sequence ID" value="CUJ92150.1"/>
    <property type="molecule type" value="Genomic_DNA"/>
</dbReference>
<sequence length="186" mass="20295">MGILNSFLKPIVAAGIVATAYLQPLVANAADIDALMLQLKDADPADAARIADEIQLEWNKSGSASADFLLKRGREALERGEVSEAIEHLTALVDHAPDFSEGWVIRAGAYFHAGLLGPAIHDLEQALRLNPQHFEAMIGLATLFEMIDRPKDAYEAYRQVKAIHPAHPDVTEALKRLEPQAIGQEL</sequence>
<protein>
    <submittedName>
        <fullName evidence="3">Putative PEP-CTERM system TPR-repeat lipoprotein</fullName>
    </submittedName>
</protein>
<keyword evidence="3" id="KW-0449">Lipoprotein</keyword>
<name>A0A0P1I611_9RHOB</name>
<keyword evidence="2" id="KW-0732">Signal</keyword>
<evidence type="ECO:0000256" key="1">
    <source>
        <dbReference type="PROSITE-ProRule" id="PRU00339"/>
    </source>
</evidence>
<evidence type="ECO:0000313" key="4">
    <source>
        <dbReference type="Proteomes" id="UP000051870"/>
    </source>
</evidence>
<feature type="chain" id="PRO_5006064914" evidence="2">
    <location>
        <begin position="30"/>
        <end position="186"/>
    </location>
</feature>
<keyword evidence="4" id="KW-1185">Reference proteome</keyword>
<dbReference type="AlphaFoldDB" id="A0A0P1I611"/>
<dbReference type="SMART" id="SM00028">
    <property type="entry name" value="TPR"/>
    <property type="match status" value="3"/>
</dbReference>